<comment type="function">
    <text evidence="19">Acts as one of several non-catalytic accessory components of the cytoplasmic dynein 1 complex that are thought to be involved in linking dynein to cargos and to adapter proteins that regulate dynein function. Cytoplasmic dynein 1 acts as a motor for the intracellular retrograde motility of vesicles and organelles along microtubules. Probably binds BUB3 as part of transport cargo. Required for the efficient progression through mitosis.</text>
</comment>
<keyword evidence="5" id="KW-0813">Transport</keyword>
<dbReference type="InterPro" id="IPR038586">
    <property type="entry name" value="Tctex-1-like_sf"/>
</dbReference>
<evidence type="ECO:0000313" key="22">
    <source>
        <dbReference type="EMBL" id="ABA40373.1"/>
    </source>
</evidence>
<keyword evidence="6" id="KW-0158">Chromosome</keyword>
<evidence type="ECO:0000256" key="14">
    <source>
        <dbReference type="ARBA" id="ARBA00023175"/>
    </source>
</evidence>
<organism evidence="22">
    <name type="scientific">Schistosoma japonicum</name>
    <name type="common">Blood fluke</name>
    <dbReference type="NCBI Taxonomy" id="6182"/>
    <lineage>
        <taxon>Eukaryota</taxon>
        <taxon>Metazoa</taxon>
        <taxon>Spiralia</taxon>
        <taxon>Lophotrochozoa</taxon>
        <taxon>Platyhelminthes</taxon>
        <taxon>Trematoda</taxon>
        <taxon>Digenea</taxon>
        <taxon>Strigeidida</taxon>
        <taxon>Schistosomatoidea</taxon>
        <taxon>Schistosomatidae</taxon>
        <taxon>Schistosoma</taxon>
    </lineage>
</organism>
<dbReference type="GO" id="GO:0005874">
    <property type="term" value="C:microtubule"/>
    <property type="evidence" value="ECO:0007669"/>
    <property type="project" value="UniProtKB-KW"/>
</dbReference>
<dbReference type="GO" id="GO:0005737">
    <property type="term" value="C:cytoplasm"/>
    <property type="evidence" value="ECO:0007669"/>
    <property type="project" value="TreeGrafter"/>
</dbReference>
<evidence type="ECO:0000256" key="12">
    <source>
        <dbReference type="ARBA" id="ARBA00023017"/>
    </source>
</evidence>
<comment type="similarity">
    <text evidence="4">Belongs to the dynein light chain Tctex-type family.</text>
</comment>
<dbReference type="EMBL" id="AY811707">
    <property type="protein sequence ID" value="ABA40373.1"/>
    <property type="molecule type" value="mRNA"/>
</dbReference>
<comment type="subcellular location">
    <subcellularLocation>
        <location evidence="3">Chromosome</location>
        <location evidence="3">Centromere</location>
        <location evidence="3">Kinetochore</location>
    </subcellularLocation>
    <subcellularLocation>
        <location evidence="2">Cytoplasm</location>
        <location evidence="2">Cytoskeleton</location>
    </subcellularLocation>
    <subcellularLocation>
        <location evidence="1">Nucleus</location>
    </subcellularLocation>
</comment>
<dbReference type="PANTHER" id="PTHR21255:SF20">
    <property type="entry name" value="DYNEIN LIGHT CHAIN TCTEX-TYPE 3"/>
    <property type="match status" value="1"/>
</dbReference>
<evidence type="ECO:0000256" key="2">
    <source>
        <dbReference type="ARBA" id="ARBA00004245"/>
    </source>
</evidence>
<dbReference type="GO" id="GO:0051301">
    <property type="term" value="P:cell division"/>
    <property type="evidence" value="ECO:0007669"/>
    <property type="project" value="UniProtKB-KW"/>
</dbReference>
<comment type="subunit">
    <text evidence="21">Homodimer. The cytoplasmic dynein 1 complex consists of two catalytic heavy chains (HCs) and a number of non-catalytic subunits presented by intermediate chains (ICs), light intermediate chains (LICs) and light chains (LCs); the composition seems to vary in respect to the IC, LIC and LC composition. The heavy chain homodimer serves as a scaffold for the probable homodimeric assembly of the respective non-catalytic subunits. The ICs and LICs bind directly to the HC dimer and the LCs assemble on the IC dimer. DYNLT1 and DYNLT3 compete for association with dynein IC (DYNC1I1 or DYNC1I2). Self-associates. Interacts with DYNC1I1 and DYNC1I2. Interacts with BUB3. Interacts with SATB1 in nucleus to form complex with matrix attachment regions (MARs) of DNA.</text>
</comment>
<dbReference type="PANTHER" id="PTHR21255">
    <property type="entry name" value="T-COMPLEX-ASSOCIATED-TESTIS-EXPRESSED 1/ DYNEIN LIGHT CHAIN"/>
    <property type="match status" value="1"/>
</dbReference>
<keyword evidence="9" id="KW-0493">Microtubule</keyword>
<evidence type="ECO:0000256" key="16">
    <source>
        <dbReference type="ARBA" id="ARBA00023242"/>
    </source>
</evidence>
<evidence type="ECO:0000256" key="7">
    <source>
        <dbReference type="ARBA" id="ARBA00022490"/>
    </source>
</evidence>
<reference evidence="22" key="1">
    <citation type="journal article" date="2006" name="PLoS Pathog.">
        <title>New perspectives on host-parasite interplay by comparative transcriptomic and proteomic analyses of Schistosoma japonicum.</title>
        <authorList>
            <person name="Liu F."/>
            <person name="Lu J."/>
            <person name="Hu W."/>
            <person name="Wang S.Y."/>
            <person name="Cui S.J."/>
            <person name="Chi M."/>
            <person name="Yan Q."/>
            <person name="Wang X.R."/>
            <person name="Song H.D."/>
            <person name="Xu X.N."/>
            <person name="Wang J.J."/>
            <person name="Zhang X.L."/>
            <person name="Zhang X."/>
            <person name="Wang Z.Q."/>
            <person name="Xue C.L."/>
            <person name="Brindley P.J."/>
            <person name="McManus D.P."/>
            <person name="Yang P.Y."/>
            <person name="Feng Z."/>
            <person name="Chen Z."/>
            <person name="Han Z.G."/>
        </authorList>
    </citation>
    <scope>NUCLEOTIDE SEQUENCE</scope>
</reference>
<keyword evidence="12" id="KW-0243">Dynein</keyword>
<keyword evidence="11" id="KW-0995">Kinetochore</keyword>
<dbReference type="GO" id="GO:0000776">
    <property type="term" value="C:kinetochore"/>
    <property type="evidence" value="ECO:0007669"/>
    <property type="project" value="UniProtKB-KW"/>
</dbReference>
<evidence type="ECO:0000256" key="20">
    <source>
        <dbReference type="ARBA" id="ARBA00039901"/>
    </source>
</evidence>
<dbReference type="GO" id="GO:0007018">
    <property type="term" value="P:microtubule-based movement"/>
    <property type="evidence" value="ECO:0007669"/>
    <property type="project" value="TreeGrafter"/>
</dbReference>
<keyword evidence="7" id="KW-0963">Cytoplasm</keyword>
<dbReference type="CDD" id="cd21455">
    <property type="entry name" value="DLC-like_DYNLT1_DYNLT3"/>
    <property type="match status" value="1"/>
</dbReference>
<name>Q3KZ68_SCHJA</name>
<evidence type="ECO:0000256" key="6">
    <source>
        <dbReference type="ARBA" id="ARBA00022454"/>
    </source>
</evidence>
<evidence type="ECO:0000256" key="10">
    <source>
        <dbReference type="ARBA" id="ARBA00022776"/>
    </source>
</evidence>
<dbReference type="Gene3D" id="3.30.1140.40">
    <property type="entry name" value="Tctex-1"/>
    <property type="match status" value="1"/>
</dbReference>
<keyword evidence="8" id="KW-0132">Cell division</keyword>
<keyword evidence="18" id="KW-0137">Centromere</keyword>
<evidence type="ECO:0000256" key="4">
    <source>
        <dbReference type="ARBA" id="ARBA00005361"/>
    </source>
</evidence>
<dbReference type="GO" id="GO:0005868">
    <property type="term" value="C:cytoplasmic dynein complex"/>
    <property type="evidence" value="ECO:0007669"/>
    <property type="project" value="TreeGrafter"/>
</dbReference>
<evidence type="ECO:0000256" key="11">
    <source>
        <dbReference type="ARBA" id="ARBA00022838"/>
    </source>
</evidence>
<evidence type="ECO:0000256" key="8">
    <source>
        <dbReference type="ARBA" id="ARBA00022618"/>
    </source>
</evidence>
<evidence type="ECO:0000256" key="21">
    <source>
        <dbReference type="ARBA" id="ARBA00046439"/>
    </source>
</evidence>
<feature type="non-terminal residue" evidence="22">
    <location>
        <position position="1"/>
    </location>
</feature>
<sequence length="116" mass="12997">NGSNIFKFSPEETETIIKKCIQNIIGSNAYTSESAKEWAKTIVDNCRNDLVKLGKPFKYVGKFKNQSINCTITQKPGTGVYSAASCYWDTTKDGNCKVKWENNHVYCIVVVFALSL</sequence>
<keyword evidence="17" id="KW-0131">Cell cycle</keyword>
<evidence type="ECO:0000256" key="18">
    <source>
        <dbReference type="ARBA" id="ARBA00023328"/>
    </source>
</evidence>
<dbReference type="AlphaFoldDB" id="Q3KZ68"/>
<dbReference type="GO" id="GO:0005634">
    <property type="term" value="C:nucleus"/>
    <property type="evidence" value="ECO:0007669"/>
    <property type="project" value="UniProtKB-SubCell"/>
</dbReference>
<evidence type="ECO:0000256" key="3">
    <source>
        <dbReference type="ARBA" id="ARBA00004629"/>
    </source>
</evidence>
<dbReference type="InterPro" id="IPR005334">
    <property type="entry name" value="Tctex-1-like"/>
</dbReference>
<evidence type="ECO:0000256" key="9">
    <source>
        <dbReference type="ARBA" id="ARBA00022701"/>
    </source>
</evidence>
<evidence type="ECO:0000256" key="15">
    <source>
        <dbReference type="ARBA" id="ARBA00023212"/>
    </source>
</evidence>
<protein>
    <recommendedName>
        <fullName evidence="20">Dynein light chain Tctex-type 3</fullName>
    </recommendedName>
</protein>
<evidence type="ECO:0000256" key="19">
    <source>
        <dbReference type="ARBA" id="ARBA00037393"/>
    </source>
</evidence>
<evidence type="ECO:0000256" key="17">
    <source>
        <dbReference type="ARBA" id="ARBA00023306"/>
    </source>
</evidence>
<evidence type="ECO:0000256" key="13">
    <source>
        <dbReference type="ARBA" id="ARBA00023074"/>
    </source>
</evidence>
<accession>Q3KZ68</accession>
<dbReference type="Pfam" id="PF03645">
    <property type="entry name" value="Tctex-1"/>
    <property type="match status" value="1"/>
</dbReference>
<evidence type="ECO:0000256" key="5">
    <source>
        <dbReference type="ARBA" id="ARBA00022448"/>
    </source>
</evidence>
<keyword evidence="10" id="KW-0498">Mitosis</keyword>
<keyword evidence="13" id="KW-0944">Nitration</keyword>
<keyword evidence="14" id="KW-0505">Motor protein</keyword>
<proteinExistence type="evidence at transcript level"/>
<dbReference type="GO" id="GO:0045505">
    <property type="term" value="F:dynein intermediate chain binding"/>
    <property type="evidence" value="ECO:0007669"/>
    <property type="project" value="TreeGrafter"/>
</dbReference>
<evidence type="ECO:0000256" key="1">
    <source>
        <dbReference type="ARBA" id="ARBA00004123"/>
    </source>
</evidence>
<keyword evidence="15" id="KW-0206">Cytoskeleton</keyword>
<keyword evidence="16" id="KW-0539">Nucleus</keyword>